<dbReference type="AlphaFoldDB" id="A0A2S9YTF8"/>
<dbReference type="CDD" id="cd17040">
    <property type="entry name" value="Ubl_MoaD_like"/>
    <property type="match status" value="1"/>
</dbReference>
<gene>
    <name evidence="1" type="ORF">ENSA7_20240</name>
</gene>
<evidence type="ECO:0000313" key="2">
    <source>
        <dbReference type="Proteomes" id="UP000238823"/>
    </source>
</evidence>
<organism evidence="1 2">
    <name type="scientific">Enhygromyxa salina</name>
    <dbReference type="NCBI Taxonomy" id="215803"/>
    <lineage>
        <taxon>Bacteria</taxon>
        <taxon>Pseudomonadati</taxon>
        <taxon>Myxococcota</taxon>
        <taxon>Polyangia</taxon>
        <taxon>Nannocystales</taxon>
        <taxon>Nannocystaceae</taxon>
        <taxon>Enhygromyxa</taxon>
    </lineage>
</organism>
<protein>
    <recommendedName>
        <fullName evidence="3">ThiS family protein</fullName>
    </recommendedName>
</protein>
<reference evidence="1 2" key="1">
    <citation type="submission" date="2018-03" db="EMBL/GenBank/DDBJ databases">
        <title>Draft Genome Sequences of the Obligatory Marine Myxobacteria Enhygromyxa salina SWB007.</title>
        <authorList>
            <person name="Poehlein A."/>
            <person name="Moghaddam J.A."/>
            <person name="Harms H."/>
            <person name="Alanjari M."/>
            <person name="Koenig G.M."/>
            <person name="Daniel R."/>
            <person name="Schaeberle T.F."/>
        </authorList>
    </citation>
    <scope>NUCLEOTIDE SEQUENCE [LARGE SCALE GENOMIC DNA]</scope>
    <source>
        <strain evidence="1 2">SWB007</strain>
    </source>
</reference>
<evidence type="ECO:0000313" key="1">
    <source>
        <dbReference type="EMBL" id="PRQ08397.1"/>
    </source>
</evidence>
<proteinExistence type="predicted"/>
<evidence type="ECO:0008006" key="3">
    <source>
        <dbReference type="Google" id="ProtNLM"/>
    </source>
</evidence>
<comment type="caution">
    <text evidence="1">The sequence shown here is derived from an EMBL/GenBank/DDBJ whole genome shotgun (WGS) entry which is preliminary data.</text>
</comment>
<dbReference type="InterPro" id="IPR052045">
    <property type="entry name" value="Sulfur_Carrier/Prot_Modifier"/>
</dbReference>
<dbReference type="EMBL" id="PVNL01000042">
    <property type="protein sequence ID" value="PRQ08397.1"/>
    <property type="molecule type" value="Genomic_DNA"/>
</dbReference>
<sequence>MPTVHFTANLQRHVASPTIVVEGATVGEVLAAVFEQNPRLRGYVVDEQGAVRKHMNVFIDGVQLRDRAGTSDAVTPESEIYVIQALSGG</sequence>
<dbReference type="InterPro" id="IPR003749">
    <property type="entry name" value="ThiS/MoaD-like"/>
</dbReference>
<dbReference type="OrthoDB" id="9156098at2"/>
<dbReference type="InterPro" id="IPR012675">
    <property type="entry name" value="Beta-grasp_dom_sf"/>
</dbReference>
<dbReference type="InterPro" id="IPR016155">
    <property type="entry name" value="Mopterin_synth/thiamin_S_b"/>
</dbReference>
<dbReference type="Gene3D" id="3.10.20.30">
    <property type="match status" value="1"/>
</dbReference>
<dbReference type="PANTHER" id="PTHR38031">
    <property type="entry name" value="SULFUR CARRIER PROTEIN SLR0821-RELATED"/>
    <property type="match status" value="1"/>
</dbReference>
<name>A0A2S9YTF8_9BACT</name>
<dbReference type="Proteomes" id="UP000238823">
    <property type="component" value="Unassembled WGS sequence"/>
</dbReference>
<dbReference type="PANTHER" id="PTHR38031:SF1">
    <property type="entry name" value="SULFUR CARRIER PROTEIN CYSO"/>
    <property type="match status" value="1"/>
</dbReference>
<dbReference type="Pfam" id="PF02597">
    <property type="entry name" value="ThiS"/>
    <property type="match status" value="1"/>
</dbReference>
<dbReference type="SUPFAM" id="SSF54285">
    <property type="entry name" value="MoaD/ThiS"/>
    <property type="match status" value="1"/>
</dbReference>
<accession>A0A2S9YTF8</accession>
<dbReference type="RefSeq" id="WP_106089035.1">
    <property type="nucleotide sequence ID" value="NZ_PVNL01000042.1"/>
</dbReference>